<dbReference type="InterPro" id="IPR036388">
    <property type="entry name" value="WH-like_DNA-bd_sf"/>
</dbReference>
<reference evidence="3" key="1">
    <citation type="submission" date="2019-06" db="EMBL/GenBank/DDBJ databases">
        <title>Gordonia isolated from sludge of a wastewater treatment plant.</title>
        <authorList>
            <person name="Tamura T."/>
            <person name="Aoyama K."/>
            <person name="Kang Y."/>
            <person name="Saito S."/>
            <person name="Akiyama N."/>
            <person name="Yazawa K."/>
            <person name="Gonoi T."/>
            <person name="Mikami Y."/>
        </authorList>
    </citation>
    <scope>NUCLEOTIDE SEQUENCE [LARGE SCALE GENOMIC DNA]</scope>
    <source>
        <strain evidence="3">NBRC 107697</strain>
    </source>
</reference>
<dbReference type="Gene3D" id="1.10.10.10">
    <property type="entry name" value="Winged helix-like DNA-binding domain superfamily/Winged helix DNA-binding domain"/>
    <property type="match status" value="1"/>
</dbReference>
<dbReference type="GO" id="GO:0006950">
    <property type="term" value="P:response to stress"/>
    <property type="evidence" value="ECO:0007669"/>
    <property type="project" value="TreeGrafter"/>
</dbReference>
<dbReference type="OrthoDB" id="8635520at2"/>
<proteinExistence type="predicted"/>
<gene>
    <name evidence="2" type="ORF">nbrc107697_04870</name>
</gene>
<dbReference type="Pfam" id="PF12802">
    <property type="entry name" value="MarR_2"/>
    <property type="match status" value="1"/>
</dbReference>
<organism evidence="2 3">
    <name type="scientific">Gordonia crocea</name>
    <dbReference type="NCBI Taxonomy" id="589162"/>
    <lineage>
        <taxon>Bacteria</taxon>
        <taxon>Bacillati</taxon>
        <taxon>Actinomycetota</taxon>
        <taxon>Actinomycetes</taxon>
        <taxon>Mycobacteriales</taxon>
        <taxon>Gordoniaceae</taxon>
        <taxon>Gordonia</taxon>
    </lineage>
</organism>
<name>A0A7M3SUX4_9ACTN</name>
<dbReference type="PANTHER" id="PTHR33164:SF99">
    <property type="entry name" value="MARR FAMILY REGULATORY PROTEIN"/>
    <property type="match status" value="1"/>
</dbReference>
<dbReference type="SMART" id="SM00347">
    <property type="entry name" value="HTH_MARR"/>
    <property type="match status" value="1"/>
</dbReference>
<evidence type="ECO:0000259" key="1">
    <source>
        <dbReference type="PROSITE" id="PS50995"/>
    </source>
</evidence>
<dbReference type="InterPro" id="IPR039422">
    <property type="entry name" value="MarR/SlyA-like"/>
</dbReference>
<protein>
    <submittedName>
        <fullName evidence="2">MarR family transcriptional regulator</fullName>
    </submittedName>
</protein>
<evidence type="ECO:0000313" key="3">
    <source>
        <dbReference type="Proteomes" id="UP000444980"/>
    </source>
</evidence>
<comment type="caution">
    <text evidence="2">The sequence shown here is derived from an EMBL/GenBank/DDBJ whole genome shotgun (WGS) entry which is preliminary data.</text>
</comment>
<keyword evidence="3" id="KW-1185">Reference proteome</keyword>
<dbReference type="InterPro" id="IPR000835">
    <property type="entry name" value="HTH_MarR-typ"/>
</dbReference>
<feature type="domain" description="HTH marR-type" evidence="1">
    <location>
        <begin position="1"/>
        <end position="151"/>
    </location>
</feature>
<sequence>MTAAPDDTPWLTEGERAAWLAVAALIIKLPNALDGQLQADHGLSFFEYMVLAVLSEQPDRTLQMSDIASATSSSLSRLSHTAKRLEKQGLLRRERVPGPGRRTAAILTDAGHTKVAEAAPSHVRRVRELLVDAVTPDQLRTLNDVGRTVIERIDPPGSACPANDDTCRTRVQQ</sequence>
<dbReference type="InterPro" id="IPR036390">
    <property type="entry name" value="WH_DNA-bd_sf"/>
</dbReference>
<dbReference type="AlphaFoldDB" id="A0A7M3SUX4"/>
<dbReference type="PROSITE" id="PS50995">
    <property type="entry name" value="HTH_MARR_2"/>
    <property type="match status" value="1"/>
</dbReference>
<evidence type="ECO:0000313" key="2">
    <source>
        <dbReference type="EMBL" id="GED96448.1"/>
    </source>
</evidence>
<dbReference type="SUPFAM" id="SSF46785">
    <property type="entry name" value="Winged helix' DNA-binding domain"/>
    <property type="match status" value="1"/>
</dbReference>
<dbReference type="EMBL" id="BJOU01000001">
    <property type="protein sequence ID" value="GED96448.1"/>
    <property type="molecule type" value="Genomic_DNA"/>
</dbReference>
<dbReference type="Proteomes" id="UP000444980">
    <property type="component" value="Unassembled WGS sequence"/>
</dbReference>
<dbReference type="PANTHER" id="PTHR33164">
    <property type="entry name" value="TRANSCRIPTIONAL REGULATOR, MARR FAMILY"/>
    <property type="match status" value="1"/>
</dbReference>
<dbReference type="RefSeq" id="WP_161925917.1">
    <property type="nucleotide sequence ID" value="NZ_BJOU01000001.1"/>
</dbReference>
<dbReference type="GO" id="GO:0003700">
    <property type="term" value="F:DNA-binding transcription factor activity"/>
    <property type="evidence" value="ECO:0007669"/>
    <property type="project" value="InterPro"/>
</dbReference>
<accession>A0A7M3SUX4</accession>